<dbReference type="Proteomes" id="UP001152484">
    <property type="component" value="Unassembled WGS sequence"/>
</dbReference>
<proteinExistence type="predicted"/>
<organism evidence="1 2">
    <name type="scientific">Cuscuta europaea</name>
    <name type="common">European dodder</name>
    <dbReference type="NCBI Taxonomy" id="41803"/>
    <lineage>
        <taxon>Eukaryota</taxon>
        <taxon>Viridiplantae</taxon>
        <taxon>Streptophyta</taxon>
        <taxon>Embryophyta</taxon>
        <taxon>Tracheophyta</taxon>
        <taxon>Spermatophyta</taxon>
        <taxon>Magnoliopsida</taxon>
        <taxon>eudicotyledons</taxon>
        <taxon>Gunneridae</taxon>
        <taxon>Pentapetalae</taxon>
        <taxon>asterids</taxon>
        <taxon>lamiids</taxon>
        <taxon>Solanales</taxon>
        <taxon>Convolvulaceae</taxon>
        <taxon>Cuscuteae</taxon>
        <taxon>Cuscuta</taxon>
        <taxon>Cuscuta subgen. Cuscuta</taxon>
    </lineage>
</organism>
<evidence type="ECO:0000313" key="1">
    <source>
        <dbReference type="EMBL" id="CAH9120692.1"/>
    </source>
</evidence>
<accession>A0A9P1A3Q3</accession>
<reference evidence="1" key="1">
    <citation type="submission" date="2022-07" db="EMBL/GenBank/DDBJ databases">
        <authorList>
            <person name="Macas J."/>
            <person name="Novak P."/>
            <person name="Neumann P."/>
        </authorList>
    </citation>
    <scope>NUCLEOTIDE SEQUENCE</scope>
</reference>
<protein>
    <submittedName>
        <fullName evidence="1">Uncharacterized protein</fullName>
    </submittedName>
</protein>
<dbReference type="AlphaFoldDB" id="A0A9P1A3Q3"/>
<keyword evidence="2" id="KW-1185">Reference proteome</keyword>
<name>A0A9P1A3Q3_CUSEU</name>
<dbReference type="EMBL" id="CAMAPE010000369">
    <property type="protein sequence ID" value="CAH9120692.1"/>
    <property type="molecule type" value="Genomic_DNA"/>
</dbReference>
<evidence type="ECO:0000313" key="2">
    <source>
        <dbReference type="Proteomes" id="UP001152484"/>
    </source>
</evidence>
<comment type="caution">
    <text evidence="1">The sequence shown here is derived from an EMBL/GenBank/DDBJ whole genome shotgun (WGS) entry which is preliminary data.</text>
</comment>
<sequence length="187" mass="21985">MYCYFIFYCIFMHCIFMQKKQGAKIMEMWGDNSLDKKFERGWGLTQSMDGVSRPIEENSRQNEDTKKQDMFENIQTWEDRDNYGCSNVDSVFELNYSESVIKDDTFLVSDSTGNNYCIYFNIENYIFETKNPHSFFSEPFYLSSNSSNLTQMNEVSNESNSQIEIAQSVENSIKLQIERTTITTNEK</sequence>
<dbReference type="OrthoDB" id="1657745at2759"/>
<gene>
    <name evidence="1" type="ORF">CEURO_LOCUS22827</name>
</gene>